<sequence>MPSITLKLVNTDGEIKKSRSGEQHTYLDFIGSFEKGDLLKISVDEPGQYLMVQADEALNPSLIYLKEQEWTYHYPLSEEELRAFPKNAFIGEKKYMHARFAEEDEINRYRNLALNPHDQKQDSGGYPHAWANVETRNDSTFFARNAIDGIIANESHGSYPYQSWGINKKADAFLQLEFGRRVHVDRMALILRGDYPHDSYWTQVTAEFSDGTEEVLKLVKVHEAQVFSIAPRDIEWLKLKNLIKNDDDSPFPALTELEVYGDNHTSI</sequence>
<evidence type="ECO:0000313" key="1">
    <source>
        <dbReference type="EMBL" id="MFD2693168.1"/>
    </source>
</evidence>
<evidence type="ECO:0008006" key="3">
    <source>
        <dbReference type="Google" id="ProtNLM"/>
    </source>
</evidence>
<proteinExistence type="predicted"/>
<evidence type="ECO:0000313" key="2">
    <source>
        <dbReference type="Proteomes" id="UP001597399"/>
    </source>
</evidence>
<keyword evidence="2" id="KW-1185">Reference proteome</keyword>
<dbReference type="Proteomes" id="UP001597399">
    <property type="component" value="Unassembled WGS sequence"/>
</dbReference>
<reference evidence="2" key="1">
    <citation type="journal article" date="2019" name="Int. J. Syst. Evol. Microbiol.">
        <title>The Global Catalogue of Microorganisms (GCM) 10K type strain sequencing project: providing services to taxonomists for standard genome sequencing and annotation.</title>
        <authorList>
            <consortium name="The Broad Institute Genomics Platform"/>
            <consortium name="The Broad Institute Genome Sequencing Center for Infectious Disease"/>
            <person name="Wu L."/>
            <person name="Ma J."/>
        </authorList>
    </citation>
    <scope>NUCLEOTIDE SEQUENCE [LARGE SCALE GENOMIC DNA]</scope>
    <source>
        <strain evidence="2">TISTR 2466</strain>
    </source>
</reference>
<dbReference type="InterPro" id="IPR008979">
    <property type="entry name" value="Galactose-bd-like_sf"/>
</dbReference>
<protein>
    <recommendedName>
        <fullName evidence="3">Carbohydrate-binding protein</fullName>
    </recommendedName>
</protein>
<name>A0ABW5S0Z8_9BACL</name>
<dbReference type="RefSeq" id="WP_253058384.1">
    <property type="nucleotide sequence ID" value="NZ_JAMXWM010000002.1"/>
</dbReference>
<dbReference type="EMBL" id="JBHUMQ010000015">
    <property type="protein sequence ID" value="MFD2693168.1"/>
    <property type="molecule type" value="Genomic_DNA"/>
</dbReference>
<comment type="caution">
    <text evidence="1">The sequence shown here is derived from an EMBL/GenBank/DDBJ whole genome shotgun (WGS) entry which is preliminary data.</text>
</comment>
<accession>A0ABW5S0Z8</accession>
<dbReference type="SUPFAM" id="SSF49785">
    <property type="entry name" value="Galactose-binding domain-like"/>
    <property type="match status" value="1"/>
</dbReference>
<dbReference type="Gene3D" id="2.60.120.260">
    <property type="entry name" value="Galactose-binding domain-like"/>
    <property type="match status" value="1"/>
</dbReference>
<gene>
    <name evidence="1" type="ORF">ACFSUE_05930</name>
</gene>
<organism evidence="1 2">
    <name type="scientific">Sporolactobacillus shoreicorticis</name>
    <dbReference type="NCBI Taxonomy" id="1923877"/>
    <lineage>
        <taxon>Bacteria</taxon>
        <taxon>Bacillati</taxon>
        <taxon>Bacillota</taxon>
        <taxon>Bacilli</taxon>
        <taxon>Bacillales</taxon>
        <taxon>Sporolactobacillaceae</taxon>
        <taxon>Sporolactobacillus</taxon>
    </lineage>
</organism>